<dbReference type="Proteomes" id="UP000783686">
    <property type="component" value="Unassembled WGS sequence"/>
</dbReference>
<sequence length="356" mass="41091">MQLHYTAYSENPFAWDFADNETGMPTQPYDELGLYSTLLRFSYHVACVCGFTLSSTMLYLVLFRTSGPLKQYGRMLMLCSITDISYWAMDNFVQIKGKLVDGVYMAKFEGPAQYLRYDHQTIAMACFVCTMAWIHTVLPAQYYFRFYAVTRSQTLSGLHTFFVYCLSFGFAVLMGLCAYMGYAYSAYVRPGYNYGTLWYREVPLPKVLYADIRNMYQKVYFFYANVLVSGCYVMSLYYAYKTVQHLNKNSSMYSERTKSMQRQLSRALFFQSLLPVFTSIGPILCICVPSFFYMDTGKSAMLFMNITTWVPVFNPLLTISVIVPYRRAVLSCFGRSTVHVSKDSSKPEDLTMDMMV</sequence>
<keyword evidence="1" id="KW-1133">Transmembrane helix</keyword>
<feature type="transmembrane region" description="Helical" evidence="1">
    <location>
        <begin position="268"/>
        <end position="294"/>
    </location>
</feature>
<feature type="transmembrane region" description="Helical" evidence="1">
    <location>
        <begin position="121"/>
        <end position="140"/>
    </location>
</feature>
<evidence type="ECO:0000313" key="3">
    <source>
        <dbReference type="Proteomes" id="UP000614601"/>
    </source>
</evidence>
<keyword evidence="1" id="KW-0812">Transmembrane</keyword>
<protein>
    <recommendedName>
        <fullName evidence="4">G_PROTEIN_RECEP_F1_2 domain-containing protein</fullName>
    </recommendedName>
</protein>
<evidence type="ECO:0000313" key="2">
    <source>
        <dbReference type="EMBL" id="CAD5210418.1"/>
    </source>
</evidence>
<feature type="transmembrane region" description="Helical" evidence="1">
    <location>
        <begin position="306"/>
        <end position="325"/>
    </location>
</feature>
<gene>
    <name evidence="2" type="ORF">BOKJ2_LOCUS3179</name>
</gene>
<dbReference type="EMBL" id="CAJFDH010000002">
    <property type="protein sequence ID" value="CAD5210418.1"/>
    <property type="molecule type" value="Genomic_DNA"/>
</dbReference>
<dbReference type="PANTHER" id="PTHR22943">
    <property type="entry name" value="7-TRANSMEMBRANE DOMAIN RECEPTOR C.ELEGANS"/>
    <property type="match status" value="1"/>
</dbReference>
<dbReference type="Pfam" id="PF10317">
    <property type="entry name" value="7TM_GPCR_Srd"/>
    <property type="match status" value="1"/>
</dbReference>
<keyword evidence="1" id="KW-0472">Membrane</keyword>
<dbReference type="Proteomes" id="UP000614601">
    <property type="component" value="Unassembled WGS sequence"/>
</dbReference>
<evidence type="ECO:0008006" key="4">
    <source>
        <dbReference type="Google" id="ProtNLM"/>
    </source>
</evidence>
<feature type="transmembrane region" description="Helical" evidence="1">
    <location>
        <begin position="41"/>
        <end position="60"/>
    </location>
</feature>
<feature type="transmembrane region" description="Helical" evidence="1">
    <location>
        <begin position="220"/>
        <end position="240"/>
    </location>
</feature>
<proteinExistence type="predicted"/>
<dbReference type="OrthoDB" id="5841089at2759"/>
<name>A0A811K4S7_9BILA</name>
<dbReference type="SUPFAM" id="SSF81321">
    <property type="entry name" value="Family A G protein-coupled receptor-like"/>
    <property type="match status" value="1"/>
</dbReference>
<accession>A0A811K4S7</accession>
<keyword evidence="3" id="KW-1185">Reference proteome</keyword>
<evidence type="ECO:0000256" key="1">
    <source>
        <dbReference type="SAM" id="Phobius"/>
    </source>
</evidence>
<dbReference type="InterPro" id="IPR019421">
    <property type="entry name" value="7TM_GPCR_serpentine_rcpt_Srd"/>
</dbReference>
<dbReference type="PANTHER" id="PTHR22943:SF248">
    <property type="entry name" value="SEVEN TM RECEPTOR"/>
    <property type="match status" value="1"/>
</dbReference>
<feature type="transmembrane region" description="Helical" evidence="1">
    <location>
        <begin position="161"/>
        <end position="184"/>
    </location>
</feature>
<reference evidence="2" key="1">
    <citation type="submission" date="2020-09" db="EMBL/GenBank/DDBJ databases">
        <authorList>
            <person name="Kikuchi T."/>
        </authorList>
    </citation>
    <scope>NUCLEOTIDE SEQUENCE</scope>
    <source>
        <strain evidence="2">SH1</strain>
    </source>
</reference>
<organism evidence="2 3">
    <name type="scientific">Bursaphelenchus okinawaensis</name>
    <dbReference type="NCBI Taxonomy" id="465554"/>
    <lineage>
        <taxon>Eukaryota</taxon>
        <taxon>Metazoa</taxon>
        <taxon>Ecdysozoa</taxon>
        <taxon>Nematoda</taxon>
        <taxon>Chromadorea</taxon>
        <taxon>Rhabditida</taxon>
        <taxon>Tylenchina</taxon>
        <taxon>Tylenchomorpha</taxon>
        <taxon>Aphelenchoidea</taxon>
        <taxon>Aphelenchoididae</taxon>
        <taxon>Bursaphelenchus</taxon>
    </lineage>
</organism>
<comment type="caution">
    <text evidence="2">The sequence shown here is derived from an EMBL/GenBank/DDBJ whole genome shotgun (WGS) entry which is preliminary data.</text>
</comment>
<dbReference type="EMBL" id="CAJFCW020000002">
    <property type="protein sequence ID" value="CAG9091303.1"/>
    <property type="molecule type" value="Genomic_DNA"/>
</dbReference>
<dbReference type="AlphaFoldDB" id="A0A811K4S7"/>